<dbReference type="GO" id="GO:0005673">
    <property type="term" value="C:transcription factor TFIIE complex"/>
    <property type="evidence" value="ECO:0007669"/>
    <property type="project" value="TreeGrafter"/>
</dbReference>
<evidence type="ECO:0000313" key="7">
    <source>
        <dbReference type="Proteomes" id="UP000594260"/>
    </source>
</evidence>
<dbReference type="EnsemblMetazoa" id="XM_022814730">
    <property type="protein sequence ID" value="XP_022670465"/>
    <property type="gene ID" value="LOC111254165"/>
</dbReference>
<dbReference type="OMA" id="ILIRYPC"/>
<dbReference type="InterPro" id="IPR036388">
    <property type="entry name" value="WH-like_DNA-bd_sf"/>
</dbReference>
<reference evidence="6" key="1">
    <citation type="submission" date="2021-01" db="UniProtKB">
        <authorList>
            <consortium name="EnsemblMetazoa"/>
        </authorList>
    </citation>
    <scope>IDENTIFICATION</scope>
</reference>
<feature type="domain" description="HTH TFE/IIEalpha-type" evidence="5">
    <location>
        <begin position="20"/>
        <end position="110"/>
    </location>
</feature>
<dbReference type="SMART" id="SM00531">
    <property type="entry name" value="TFIIE"/>
    <property type="match status" value="1"/>
</dbReference>
<evidence type="ECO:0000256" key="4">
    <source>
        <dbReference type="SAM" id="MobiDB-lite"/>
    </source>
</evidence>
<dbReference type="GO" id="GO:0006367">
    <property type="term" value="P:transcription initiation at RNA polymerase II promoter"/>
    <property type="evidence" value="ECO:0007669"/>
    <property type="project" value="InterPro"/>
</dbReference>
<protein>
    <recommendedName>
        <fullName evidence="5">HTH TFE/IIEalpha-type domain-containing protein</fullName>
    </recommendedName>
</protein>
<evidence type="ECO:0000259" key="5">
    <source>
        <dbReference type="PROSITE" id="PS51344"/>
    </source>
</evidence>
<dbReference type="RefSeq" id="XP_022670466.1">
    <property type="nucleotide sequence ID" value="XM_022814731.1"/>
</dbReference>
<feature type="region of interest" description="Disordered" evidence="4">
    <location>
        <begin position="215"/>
        <end position="245"/>
    </location>
</feature>
<feature type="compositionally biased region" description="Gly residues" evidence="4">
    <location>
        <begin position="226"/>
        <end position="239"/>
    </location>
</feature>
<organism evidence="6 7">
    <name type="scientific">Varroa destructor</name>
    <name type="common">Honeybee mite</name>
    <dbReference type="NCBI Taxonomy" id="109461"/>
    <lineage>
        <taxon>Eukaryota</taxon>
        <taxon>Metazoa</taxon>
        <taxon>Ecdysozoa</taxon>
        <taxon>Arthropoda</taxon>
        <taxon>Chelicerata</taxon>
        <taxon>Arachnida</taxon>
        <taxon>Acari</taxon>
        <taxon>Parasitiformes</taxon>
        <taxon>Mesostigmata</taxon>
        <taxon>Gamasina</taxon>
        <taxon>Dermanyssoidea</taxon>
        <taxon>Varroidae</taxon>
        <taxon>Varroa</taxon>
    </lineage>
</organism>
<dbReference type="PANTHER" id="PTHR13097">
    <property type="entry name" value="TRANSCRIPTION INITIATION FACTOR IIE, ALPHA SUBUNIT"/>
    <property type="match status" value="1"/>
</dbReference>
<dbReference type="KEGG" id="vde:111254165"/>
<dbReference type="SUPFAM" id="SSF57783">
    <property type="entry name" value="Zinc beta-ribbon"/>
    <property type="match status" value="1"/>
</dbReference>
<dbReference type="CTD" id="39313"/>
<evidence type="ECO:0000256" key="2">
    <source>
        <dbReference type="ARBA" id="ARBA00023015"/>
    </source>
</evidence>
<keyword evidence="7" id="KW-1185">Reference proteome</keyword>
<name>A0A7M7KQJ4_VARDE</name>
<dbReference type="OrthoDB" id="361102at2759"/>
<dbReference type="Proteomes" id="UP000594260">
    <property type="component" value="Unplaced"/>
</dbReference>
<dbReference type="AlphaFoldDB" id="A0A7M7KQJ4"/>
<sequence length="396" mass="44375">MLGEQHLGTMDVVHEVPPDLRHLVRLVARSIFSPELAMVVDALIKHQCVREEALADHLLFERKQLRQIIAQMRQNRLVQTRLRMETGPDGKSQRHNYYYINYKSFVNIVRYKLDLLRRKIETEERESTSRASFKCQGCDKCYTDLEADQLIDFATGEFRCPHCGSSVEEAESAASSEMPQQLLVRFNERMEIIFKLLRNVEDIKLAPGLLEPEPKELEVRVPGQPRGQGAGGKSGGGNPGDWSGDATRYAAATVTVGEAISTAMRETKEIPMWLQKSTVVPGDEGGVDFLQGKSANPFQPSNVHQVKTMSAQDIMDALLAHEKQPKVDGAPGGGNESEDEDSDGWEEVPVELPMVWVDGGQVALHDITQELVDKMTPDERRSYTAVAQQFYAAFYE</sequence>
<evidence type="ECO:0000256" key="1">
    <source>
        <dbReference type="ARBA" id="ARBA00008947"/>
    </source>
</evidence>
<dbReference type="InterPro" id="IPR039997">
    <property type="entry name" value="TFE"/>
</dbReference>
<dbReference type="Pfam" id="PF11521">
    <property type="entry name" value="TFIIE-A_C"/>
    <property type="match status" value="1"/>
</dbReference>
<dbReference type="InterPro" id="IPR002853">
    <property type="entry name" value="TFIIE_asu"/>
</dbReference>
<dbReference type="EnsemblMetazoa" id="XM_022814731">
    <property type="protein sequence ID" value="XP_022670466"/>
    <property type="gene ID" value="LOC111254165"/>
</dbReference>
<proteinExistence type="inferred from homology"/>
<dbReference type="Gene3D" id="6.10.140.1250">
    <property type="match status" value="1"/>
</dbReference>
<dbReference type="InParanoid" id="A0A7M7KQJ4"/>
<dbReference type="InterPro" id="IPR024550">
    <property type="entry name" value="TFIIEa/SarR/Rpc3_HTH_dom"/>
</dbReference>
<dbReference type="GeneID" id="111254165"/>
<dbReference type="Gene3D" id="1.10.10.10">
    <property type="entry name" value="Winged helix-like DNA-binding domain superfamily/Winged helix DNA-binding domain"/>
    <property type="match status" value="1"/>
</dbReference>
<dbReference type="FunCoup" id="A0A7M7KQJ4">
    <property type="interactions" value="2012"/>
</dbReference>
<comment type="similarity">
    <text evidence="1">Belongs to the TFIIE alpha subunit family.</text>
</comment>
<dbReference type="PROSITE" id="PS51344">
    <property type="entry name" value="HTH_TFE_IIE"/>
    <property type="match status" value="1"/>
</dbReference>
<evidence type="ECO:0000256" key="3">
    <source>
        <dbReference type="ARBA" id="ARBA00023163"/>
    </source>
</evidence>
<dbReference type="PANTHER" id="PTHR13097:SF7">
    <property type="entry name" value="GENERAL TRANSCRIPTION FACTOR IIE SUBUNIT 1"/>
    <property type="match status" value="1"/>
</dbReference>
<dbReference type="InterPro" id="IPR017919">
    <property type="entry name" value="TFIIE/TFIIEa_HTH"/>
</dbReference>
<evidence type="ECO:0000313" key="6">
    <source>
        <dbReference type="EnsemblMetazoa" id="XP_022670466"/>
    </source>
</evidence>
<keyword evidence="2" id="KW-0805">Transcription regulation</keyword>
<feature type="compositionally biased region" description="Acidic residues" evidence="4">
    <location>
        <begin position="336"/>
        <end position="345"/>
    </location>
</feature>
<dbReference type="Pfam" id="PF02002">
    <property type="entry name" value="TFIIE_alpha"/>
    <property type="match status" value="1"/>
</dbReference>
<keyword evidence="3" id="KW-0804">Transcription</keyword>
<accession>A0A7M7KQJ4</accession>
<feature type="region of interest" description="Disordered" evidence="4">
    <location>
        <begin position="325"/>
        <end position="345"/>
    </location>
</feature>
<dbReference type="RefSeq" id="XP_022670465.1">
    <property type="nucleotide sequence ID" value="XM_022814730.1"/>
</dbReference>
<dbReference type="InterPro" id="IPR021600">
    <property type="entry name" value="TFIIE_asu_C"/>
</dbReference>
<dbReference type="InterPro" id="IPR013083">
    <property type="entry name" value="Znf_RING/FYVE/PHD"/>
</dbReference>
<dbReference type="Gene3D" id="3.30.40.10">
    <property type="entry name" value="Zinc/RING finger domain, C3HC4 (zinc finger)"/>
    <property type="match status" value="1"/>
</dbReference>